<dbReference type="EMBL" id="FNIA01000010">
    <property type="protein sequence ID" value="SDM95395.1"/>
    <property type="molecule type" value="Genomic_DNA"/>
</dbReference>
<feature type="compositionally biased region" description="Acidic residues" evidence="3">
    <location>
        <begin position="451"/>
        <end position="464"/>
    </location>
</feature>
<accession>A0A1G9XGJ4</accession>
<evidence type="ECO:0000259" key="4">
    <source>
        <dbReference type="Pfam" id="PF00884"/>
    </source>
</evidence>
<evidence type="ECO:0000313" key="5">
    <source>
        <dbReference type="EMBL" id="SDM95395.1"/>
    </source>
</evidence>
<feature type="domain" description="Sulfatase N-terminal" evidence="4">
    <location>
        <begin position="8"/>
        <end position="335"/>
    </location>
</feature>
<keyword evidence="2" id="KW-0378">Hydrolase</keyword>
<keyword evidence="6" id="KW-1185">Reference proteome</keyword>
<dbReference type="PANTHER" id="PTHR45953">
    <property type="entry name" value="IDURONATE 2-SULFATASE"/>
    <property type="match status" value="1"/>
</dbReference>
<dbReference type="GO" id="GO:0046872">
    <property type="term" value="F:metal ion binding"/>
    <property type="evidence" value="ECO:0007669"/>
    <property type="project" value="UniProtKB-KW"/>
</dbReference>
<dbReference type="STRING" id="996166.SAMN05192554_11095"/>
<dbReference type="InterPro" id="IPR017850">
    <property type="entry name" value="Alkaline_phosphatase_core_sf"/>
</dbReference>
<evidence type="ECO:0000256" key="2">
    <source>
        <dbReference type="ARBA" id="ARBA00022801"/>
    </source>
</evidence>
<dbReference type="OrthoDB" id="3164at2157"/>
<dbReference type="Proteomes" id="UP000199370">
    <property type="component" value="Unassembled WGS sequence"/>
</dbReference>
<feature type="region of interest" description="Disordered" evidence="3">
    <location>
        <begin position="446"/>
        <end position="473"/>
    </location>
</feature>
<sequence>MSEDARATVLITVDSLRADALDLTSDSSHTPALRDLAGEATVFENAFAQGNWTPFSFPSILGGAPVFADGPRIGVGNGPTLAETLGRSGMATGGFNASNGFLTAYWGYDRGFEQFETYHAEASNPVSKFLSAHPTWQAWTQFATQPFRAAARRLRGQESYPAENTSRMRDVENAAVSFIEGQDGEFFCWIHYMDTHTPYVPAPVNVRAVTGEDYGTLRMLSPHLRTGLGREVGSETLADLRTLYRAAAHQVDQSIGRVLDALERAGIRDETTVVVAGDHGEEFMEHGHLSHYPKLYRELTHVPFIVDAPDTPSQRVASPVALDAIPPTLCDLHGVQRPEGFTADSLVPTLRDGEDPDAGPIVSVTVRGDSVTQQPIPRNLGDGDTVVSVRDERWTYIECPAADERELYDRTVDPEERENRWDEAADEAGVAALCRAAERRLDALATVAGEHDDEDEEEVPEELEDRLSALGYR</sequence>
<dbReference type="AlphaFoldDB" id="A0A1G9XGJ4"/>
<dbReference type="GO" id="GO:0005737">
    <property type="term" value="C:cytoplasm"/>
    <property type="evidence" value="ECO:0007669"/>
    <property type="project" value="TreeGrafter"/>
</dbReference>
<dbReference type="GO" id="GO:0008484">
    <property type="term" value="F:sulfuric ester hydrolase activity"/>
    <property type="evidence" value="ECO:0007669"/>
    <property type="project" value="TreeGrafter"/>
</dbReference>
<keyword evidence="1" id="KW-0479">Metal-binding</keyword>
<dbReference type="PANTHER" id="PTHR45953:SF1">
    <property type="entry name" value="IDURONATE 2-SULFATASE"/>
    <property type="match status" value="1"/>
</dbReference>
<dbReference type="SUPFAM" id="SSF53649">
    <property type="entry name" value="Alkaline phosphatase-like"/>
    <property type="match status" value="1"/>
</dbReference>
<evidence type="ECO:0000256" key="3">
    <source>
        <dbReference type="SAM" id="MobiDB-lite"/>
    </source>
</evidence>
<dbReference type="InterPro" id="IPR000917">
    <property type="entry name" value="Sulfatase_N"/>
</dbReference>
<evidence type="ECO:0000256" key="1">
    <source>
        <dbReference type="ARBA" id="ARBA00022723"/>
    </source>
</evidence>
<dbReference type="Gene3D" id="3.40.720.10">
    <property type="entry name" value="Alkaline Phosphatase, subunit A"/>
    <property type="match status" value="1"/>
</dbReference>
<dbReference type="RefSeq" id="WP_089733677.1">
    <property type="nucleotide sequence ID" value="NZ_FNIA01000010.1"/>
</dbReference>
<reference evidence="5 6" key="1">
    <citation type="submission" date="2016-10" db="EMBL/GenBank/DDBJ databases">
        <authorList>
            <person name="de Groot N.N."/>
        </authorList>
    </citation>
    <scope>NUCLEOTIDE SEQUENCE [LARGE SCALE GENOMIC DNA]</scope>
    <source>
        <strain evidence="6">EB21,IBRC-M 10013,KCTC 4048</strain>
    </source>
</reference>
<dbReference type="Pfam" id="PF00884">
    <property type="entry name" value="Sulfatase"/>
    <property type="match status" value="1"/>
</dbReference>
<organism evidence="5 6">
    <name type="scientific">Haloarchaeobius iranensis</name>
    <dbReference type="NCBI Taxonomy" id="996166"/>
    <lineage>
        <taxon>Archaea</taxon>
        <taxon>Methanobacteriati</taxon>
        <taxon>Methanobacteriota</taxon>
        <taxon>Stenosarchaea group</taxon>
        <taxon>Halobacteria</taxon>
        <taxon>Halobacteriales</taxon>
        <taxon>Halorubellaceae</taxon>
        <taxon>Haloarchaeobius</taxon>
    </lineage>
</organism>
<name>A0A1G9XGJ4_9EURY</name>
<gene>
    <name evidence="5" type="ORF">SAMN05192554_11095</name>
</gene>
<dbReference type="CDD" id="cd16148">
    <property type="entry name" value="sulfatase_like"/>
    <property type="match status" value="1"/>
</dbReference>
<evidence type="ECO:0000313" key="6">
    <source>
        <dbReference type="Proteomes" id="UP000199370"/>
    </source>
</evidence>
<protein>
    <submittedName>
        <fullName evidence="5">Arylsulfatase A</fullName>
    </submittedName>
</protein>
<proteinExistence type="predicted"/>